<accession>A0AAQ3TGH3</accession>
<organism evidence="1 2">
    <name type="scientific">Paspalum notatum var. saurae</name>
    <dbReference type="NCBI Taxonomy" id="547442"/>
    <lineage>
        <taxon>Eukaryota</taxon>
        <taxon>Viridiplantae</taxon>
        <taxon>Streptophyta</taxon>
        <taxon>Embryophyta</taxon>
        <taxon>Tracheophyta</taxon>
        <taxon>Spermatophyta</taxon>
        <taxon>Magnoliopsida</taxon>
        <taxon>Liliopsida</taxon>
        <taxon>Poales</taxon>
        <taxon>Poaceae</taxon>
        <taxon>PACMAD clade</taxon>
        <taxon>Panicoideae</taxon>
        <taxon>Andropogonodae</taxon>
        <taxon>Paspaleae</taxon>
        <taxon>Paspalinae</taxon>
        <taxon>Paspalum</taxon>
    </lineage>
</organism>
<dbReference type="AlphaFoldDB" id="A0AAQ3TGH3"/>
<proteinExistence type="predicted"/>
<dbReference type="PROSITE" id="PS51257">
    <property type="entry name" value="PROKAR_LIPOPROTEIN"/>
    <property type="match status" value="1"/>
</dbReference>
<sequence length="235" mass="25039">MAARQALSTPVTLAPHSCASHLSSACTMPAARHALITLLGSQQRIVNCCVEVLEGVRNQQRRGAVDDAVLAGRHGRELRVGHQVHAARGFPLLLIRQLVADEPDLHAYSSSSSELSAARKHAWCYLNLPLAESRRQHGRDLGGVSQEEHVAGAPGDHVEHGGHGQARPVHDLGLELASAVKIHIDRLLSKSNQLGSQFKEAVADECLNPGSTHGGGVGGLQCSLLLWFNTHTACS</sequence>
<name>A0AAQ3TGH3_PASNO</name>
<reference evidence="1 2" key="1">
    <citation type="submission" date="2024-02" db="EMBL/GenBank/DDBJ databases">
        <title>High-quality chromosome-scale genome assembly of Pensacola bahiagrass (Paspalum notatum Flugge var. saurae).</title>
        <authorList>
            <person name="Vega J.M."/>
            <person name="Podio M."/>
            <person name="Orjuela J."/>
            <person name="Siena L.A."/>
            <person name="Pessino S.C."/>
            <person name="Combes M.C."/>
            <person name="Mariac C."/>
            <person name="Albertini E."/>
            <person name="Pupilli F."/>
            <person name="Ortiz J.P.A."/>
            <person name="Leblanc O."/>
        </authorList>
    </citation>
    <scope>NUCLEOTIDE SEQUENCE [LARGE SCALE GENOMIC DNA]</scope>
    <source>
        <strain evidence="1">R1</strain>
        <tissue evidence="1">Leaf</tissue>
    </source>
</reference>
<keyword evidence="2" id="KW-1185">Reference proteome</keyword>
<evidence type="ECO:0000313" key="1">
    <source>
        <dbReference type="EMBL" id="WVZ73178.1"/>
    </source>
</evidence>
<evidence type="ECO:0000313" key="2">
    <source>
        <dbReference type="Proteomes" id="UP001341281"/>
    </source>
</evidence>
<protein>
    <submittedName>
        <fullName evidence="1">Uncharacterized protein</fullName>
    </submittedName>
</protein>
<dbReference type="EMBL" id="CP144749">
    <property type="protein sequence ID" value="WVZ73178.1"/>
    <property type="molecule type" value="Genomic_DNA"/>
</dbReference>
<dbReference type="Proteomes" id="UP001341281">
    <property type="component" value="Chromosome 05"/>
</dbReference>
<gene>
    <name evidence="1" type="ORF">U9M48_021520</name>
</gene>